<dbReference type="EMBL" id="JAIQCV010000012">
    <property type="protein sequence ID" value="KAH1039583.1"/>
    <property type="molecule type" value="Genomic_DNA"/>
</dbReference>
<name>A0A9D3ZJA1_9ROSI</name>
<dbReference type="AlphaFoldDB" id="A0A9D3ZJA1"/>
<dbReference type="Proteomes" id="UP000828251">
    <property type="component" value="Unassembled WGS sequence"/>
</dbReference>
<dbReference type="PANTHER" id="PTHR31286">
    <property type="entry name" value="GLYCINE-RICH CELL WALL STRUCTURAL PROTEIN 1.8-LIKE"/>
    <property type="match status" value="1"/>
</dbReference>
<feature type="region of interest" description="Disordered" evidence="1">
    <location>
        <begin position="1"/>
        <end position="21"/>
    </location>
</feature>
<dbReference type="OrthoDB" id="1001345at2759"/>
<protein>
    <recommendedName>
        <fullName evidence="4">DUF4283 domain-containing protein</fullName>
    </recommendedName>
</protein>
<dbReference type="PANTHER" id="PTHR31286:SF99">
    <property type="entry name" value="DUF4283 DOMAIN-CONTAINING PROTEIN"/>
    <property type="match status" value="1"/>
</dbReference>
<reference evidence="2 3" key="1">
    <citation type="journal article" date="2021" name="Plant Biotechnol. J.">
        <title>Multi-omics assisted identification of the key and species-specific regulatory components of drought-tolerant mechanisms in Gossypium stocksii.</title>
        <authorList>
            <person name="Yu D."/>
            <person name="Ke L."/>
            <person name="Zhang D."/>
            <person name="Wu Y."/>
            <person name="Sun Y."/>
            <person name="Mei J."/>
            <person name="Sun J."/>
            <person name="Sun Y."/>
        </authorList>
    </citation>
    <scope>NUCLEOTIDE SEQUENCE [LARGE SCALE GENOMIC DNA]</scope>
    <source>
        <strain evidence="3">cv. E1</strain>
        <tissue evidence="2">Leaf</tissue>
    </source>
</reference>
<dbReference type="InterPro" id="IPR040256">
    <property type="entry name" value="At4g02000-like"/>
</dbReference>
<proteinExistence type="predicted"/>
<keyword evidence="3" id="KW-1185">Reference proteome</keyword>
<gene>
    <name evidence="2" type="ORF">J1N35_041326</name>
</gene>
<evidence type="ECO:0000313" key="3">
    <source>
        <dbReference type="Proteomes" id="UP000828251"/>
    </source>
</evidence>
<organism evidence="2 3">
    <name type="scientific">Gossypium stocksii</name>
    <dbReference type="NCBI Taxonomy" id="47602"/>
    <lineage>
        <taxon>Eukaryota</taxon>
        <taxon>Viridiplantae</taxon>
        <taxon>Streptophyta</taxon>
        <taxon>Embryophyta</taxon>
        <taxon>Tracheophyta</taxon>
        <taxon>Spermatophyta</taxon>
        <taxon>Magnoliopsida</taxon>
        <taxon>eudicotyledons</taxon>
        <taxon>Gunneridae</taxon>
        <taxon>Pentapetalae</taxon>
        <taxon>rosids</taxon>
        <taxon>malvids</taxon>
        <taxon>Malvales</taxon>
        <taxon>Malvaceae</taxon>
        <taxon>Malvoideae</taxon>
        <taxon>Gossypium</taxon>
    </lineage>
</organism>
<evidence type="ECO:0000313" key="2">
    <source>
        <dbReference type="EMBL" id="KAH1039583.1"/>
    </source>
</evidence>
<evidence type="ECO:0008006" key="4">
    <source>
        <dbReference type="Google" id="ProtNLM"/>
    </source>
</evidence>
<comment type="caution">
    <text evidence="2">The sequence shown here is derived from an EMBL/GenBank/DDBJ whole genome shotgun (WGS) entry which is preliminary data.</text>
</comment>
<feature type="compositionally biased region" description="Acidic residues" evidence="1">
    <location>
        <begin position="11"/>
        <end position="21"/>
    </location>
</feature>
<sequence length="168" mass="19139">MANDGKCQENGQEDGDDTDDDEYLHVVSGGPWTIFGQYLIVRPWTPSFTTDQYFPTSLLVWIRLPGLSEGLYTGSLLKFIGRAIGPVFILTLGNCWFQNCKLTKEFNPWNKNLCLWCASSVGDSSILAMHVCIGLRKEKQLKELQWRISTRIQQLKEGLRIRAPTRIL</sequence>
<evidence type="ECO:0000256" key="1">
    <source>
        <dbReference type="SAM" id="MobiDB-lite"/>
    </source>
</evidence>
<accession>A0A9D3ZJA1</accession>